<dbReference type="InterPro" id="IPR050445">
    <property type="entry name" value="Bact_polysacc_biosynth/exp"/>
</dbReference>
<keyword evidence="11" id="KW-1185">Reference proteome</keyword>
<keyword evidence="5 7" id="KW-0472">Membrane</keyword>
<evidence type="ECO:0000313" key="11">
    <source>
        <dbReference type="Proteomes" id="UP000264702"/>
    </source>
</evidence>
<evidence type="ECO:0000259" key="9">
    <source>
        <dbReference type="Pfam" id="PF13807"/>
    </source>
</evidence>
<dbReference type="EMBL" id="QVQT01000005">
    <property type="protein sequence ID" value="RFU15943.1"/>
    <property type="molecule type" value="Genomic_DNA"/>
</dbReference>
<dbReference type="AlphaFoldDB" id="A0A372IMY5"/>
<gene>
    <name evidence="10" type="ORF">D0Y96_14540</name>
</gene>
<dbReference type="GO" id="GO:0004713">
    <property type="term" value="F:protein tyrosine kinase activity"/>
    <property type="evidence" value="ECO:0007669"/>
    <property type="project" value="TreeGrafter"/>
</dbReference>
<dbReference type="Proteomes" id="UP000264702">
    <property type="component" value="Unassembled WGS sequence"/>
</dbReference>
<feature type="domain" description="Polysaccharide chain length determinant N-terminal" evidence="8">
    <location>
        <begin position="16"/>
        <end position="116"/>
    </location>
</feature>
<dbReference type="OrthoDB" id="8884120at2"/>
<dbReference type="PANTHER" id="PTHR32309">
    <property type="entry name" value="TYROSINE-PROTEIN KINASE"/>
    <property type="match status" value="1"/>
</dbReference>
<dbReference type="PANTHER" id="PTHR32309:SF13">
    <property type="entry name" value="FERRIC ENTEROBACTIN TRANSPORT PROTEIN FEPE"/>
    <property type="match status" value="1"/>
</dbReference>
<keyword evidence="6" id="KW-0175">Coiled coil</keyword>
<organism evidence="10 11">
    <name type="scientific">Paracidobacterium acidisoli</name>
    <dbReference type="NCBI Taxonomy" id="2303751"/>
    <lineage>
        <taxon>Bacteria</taxon>
        <taxon>Pseudomonadati</taxon>
        <taxon>Acidobacteriota</taxon>
        <taxon>Terriglobia</taxon>
        <taxon>Terriglobales</taxon>
        <taxon>Acidobacteriaceae</taxon>
        <taxon>Paracidobacterium</taxon>
    </lineage>
</organism>
<evidence type="ECO:0000256" key="6">
    <source>
        <dbReference type="SAM" id="Coils"/>
    </source>
</evidence>
<dbReference type="Pfam" id="PF02706">
    <property type="entry name" value="Wzz"/>
    <property type="match status" value="1"/>
</dbReference>
<accession>A0A372IMY5</accession>
<evidence type="ECO:0000256" key="2">
    <source>
        <dbReference type="ARBA" id="ARBA00022475"/>
    </source>
</evidence>
<feature type="coiled-coil region" evidence="6">
    <location>
        <begin position="192"/>
        <end position="219"/>
    </location>
</feature>
<dbReference type="GO" id="GO:0005886">
    <property type="term" value="C:plasma membrane"/>
    <property type="evidence" value="ECO:0007669"/>
    <property type="project" value="UniProtKB-SubCell"/>
</dbReference>
<evidence type="ECO:0000259" key="8">
    <source>
        <dbReference type="Pfam" id="PF02706"/>
    </source>
</evidence>
<protein>
    <submittedName>
        <fullName evidence="10">Chain length determinant family protein</fullName>
    </submittedName>
</protein>
<dbReference type="InterPro" id="IPR032807">
    <property type="entry name" value="GNVR"/>
</dbReference>
<evidence type="ECO:0000256" key="5">
    <source>
        <dbReference type="ARBA" id="ARBA00023136"/>
    </source>
</evidence>
<keyword evidence="3 7" id="KW-0812">Transmembrane</keyword>
<keyword evidence="4 7" id="KW-1133">Transmembrane helix</keyword>
<comment type="caution">
    <text evidence="10">The sequence shown here is derived from an EMBL/GenBank/DDBJ whole genome shotgun (WGS) entry which is preliminary data.</text>
</comment>
<evidence type="ECO:0000256" key="7">
    <source>
        <dbReference type="SAM" id="Phobius"/>
    </source>
</evidence>
<evidence type="ECO:0000313" key="10">
    <source>
        <dbReference type="EMBL" id="RFU15943.1"/>
    </source>
</evidence>
<reference evidence="10 11" key="1">
    <citation type="submission" date="2018-08" db="EMBL/GenBank/DDBJ databases">
        <title>Acidipila sp. 4G-K13, an acidobacterium isolated from forest soil.</title>
        <authorList>
            <person name="Gao Z.-H."/>
            <person name="Qiu L.-H."/>
        </authorList>
    </citation>
    <scope>NUCLEOTIDE SEQUENCE [LARGE SCALE GENOMIC DNA]</scope>
    <source>
        <strain evidence="10 11">4G-K13</strain>
    </source>
</reference>
<comment type="subcellular location">
    <subcellularLocation>
        <location evidence="1">Cell membrane</location>
        <topology evidence="1">Multi-pass membrane protein</topology>
    </subcellularLocation>
</comment>
<sequence length="415" mass="46114">MTAGPESSTVSHPEQQEISLLDILLVLAERRKLIFLITVIFAIGAIIISLVLPKRYTAETTILPPDAKSSSLSSMMTSQLGNLGGIAALAGGSLGLKNPNEMFIAMLKSQTVENAMVHRYNLMQEYHSKYLSLARKSFEKHVTLDGNGKDGLIHISVEDWDPKRAAELANGYVDQFRTLSQTLAITEAGQRRLFFEQQLQQSKDRLADAEEALKETEQKTGMIQLDSQARALIETAASLRAQVTAKEVQLQAMQTYATSENANVVEMQKELDGLRAQLAKLTGNQDETSGALIAPKGMMAQTGLEYVRRLRDVKYYETIFEILARQYELARLDEAKEGAVIQVVDPAIVPDRRSFPQRALITVVTTFIGFFFACSFALAQAGLAHMRQDPETNAKLSLLRQLLRFRRSPAIAHER</sequence>
<evidence type="ECO:0000256" key="3">
    <source>
        <dbReference type="ARBA" id="ARBA00022692"/>
    </source>
</evidence>
<keyword evidence="2" id="KW-1003">Cell membrane</keyword>
<proteinExistence type="predicted"/>
<evidence type="ECO:0000256" key="4">
    <source>
        <dbReference type="ARBA" id="ARBA00022989"/>
    </source>
</evidence>
<dbReference type="Pfam" id="PF13807">
    <property type="entry name" value="GNVR"/>
    <property type="match status" value="1"/>
</dbReference>
<evidence type="ECO:0000256" key="1">
    <source>
        <dbReference type="ARBA" id="ARBA00004651"/>
    </source>
</evidence>
<feature type="transmembrane region" description="Helical" evidence="7">
    <location>
        <begin position="359"/>
        <end position="379"/>
    </location>
</feature>
<name>A0A372IMY5_9BACT</name>
<feature type="transmembrane region" description="Helical" evidence="7">
    <location>
        <begin position="33"/>
        <end position="52"/>
    </location>
</feature>
<dbReference type="InterPro" id="IPR003856">
    <property type="entry name" value="LPS_length_determ_N"/>
</dbReference>
<feature type="coiled-coil region" evidence="6">
    <location>
        <begin position="257"/>
        <end position="284"/>
    </location>
</feature>
<feature type="domain" description="Tyrosine-protein kinase G-rich" evidence="9">
    <location>
        <begin position="304"/>
        <end position="380"/>
    </location>
</feature>